<dbReference type="InParanoid" id="F9X2A0"/>
<dbReference type="GO" id="GO:0051014">
    <property type="term" value="P:actin filament severing"/>
    <property type="evidence" value="ECO:0007669"/>
    <property type="project" value="TreeGrafter"/>
</dbReference>
<dbReference type="GeneID" id="13403527"/>
<dbReference type="STRING" id="336722.F9X2A0"/>
<feature type="domain" description="Gelsolin-like" evidence="1">
    <location>
        <begin position="96"/>
        <end position="169"/>
    </location>
</feature>
<proteinExistence type="predicted"/>
<dbReference type="OMA" id="SKSTHTW"/>
<dbReference type="InterPro" id="IPR057226">
    <property type="entry name" value="DUF7904"/>
</dbReference>
<dbReference type="RefSeq" id="XP_003855587.1">
    <property type="nucleotide sequence ID" value="XM_003855539.1"/>
</dbReference>
<feature type="domain" description="Gelsolin-like" evidence="1">
    <location>
        <begin position="247"/>
        <end position="307"/>
    </location>
</feature>
<dbReference type="GO" id="GO:0051015">
    <property type="term" value="F:actin filament binding"/>
    <property type="evidence" value="ECO:0007669"/>
    <property type="project" value="InterPro"/>
</dbReference>
<dbReference type="SMART" id="SM00262">
    <property type="entry name" value="GEL"/>
    <property type="match status" value="1"/>
</dbReference>
<accession>F9X2A0</accession>
<dbReference type="GO" id="GO:0015629">
    <property type="term" value="C:actin cytoskeleton"/>
    <property type="evidence" value="ECO:0007669"/>
    <property type="project" value="TreeGrafter"/>
</dbReference>
<dbReference type="GO" id="GO:0005737">
    <property type="term" value="C:cytoplasm"/>
    <property type="evidence" value="ECO:0007669"/>
    <property type="project" value="TreeGrafter"/>
</dbReference>
<reference evidence="3 4" key="1">
    <citation type="journal article" date="2011" name="PLoS Genet.">
        <title>Finished genome of the fungal wheat pathogen Mycosphaerella graminicola reveals dispensome structure, chromosome plasticity, and stealth pathogenesis.</title>
        <authorList>
            <person name="Goodwin S.B."/>
            <person name="Ben M'barek S."/>
            <person name="Dhillon B."/>
            <person name="Wittenberg A.H.J."/>
            <person name="Crane C.F."/>
            <person name="Hane J.K."/>
            <person name="Foster A.J."/>
            <person name="Van der Lee T.A.J."/>
            <person name="Grimwood J."/>
            <person name="Aerts A."/>
            <person name="Antoniw J."/>
            <person name="Bailey A."/>
            <person name="Bluhm B."/>
            <person name="Bowler J."/>
            <person name="Bristow J."/>
            <person name="van der Burgt A."/>
            <person name="Canto-Canche B."/>
            <person name="Churchill A.C.L."/>
            <person name="Conde-Ferraez L."/>
            <person name="Cools H.J."/>
            <person name="Coutinho P.M."/>
            <person name="Csukai M."/>
            <person name="Dehal P."/>
            <person name="De Wit P."/>
            <person name="Donzelli B."/>
            <person name="van de Geest H.C."/>
            <person name="van Ham R.C.H.J."/>
            <person name="Hammond-Kosack K.E."/>
            <person name="Henrissat B."/>
            <person name="Kilian A."/>
            <person name="Kobayashi A.K."/>
            <person name="Koopmann E."/>
            <person name="Kourmpetis Y."/>
            <person name="Kuzniar A."/>
            <person name="Lindquist E."/>
            <person name="Lombard V."/>
            <person name="Maliepaard C."/>
            <person name="Martins N."/>
            <person name="Mehrabi R."/>
            <person name="Nap J.P.H."/>
            <person name="Ponomarenko A."/>
            <person name="Rudd J.J."/>
            <person name="Salamov A."/>
            <person name="Schmutz J."/>
            <person name="Schouten H.J."/>
            <person name="Shapiro H."/>
            <person name="Stergiopoulos I."/>
            <person name="Torriani S.F.F."/>
            <person name="Tu H."/>
            <person name="de Vries R.P."/>
            <person name="Waalwijk C."/>
            <person name="Ware S.B."/>
            <person name="Wiebenga A."/>
            <person name="Zwiers L.-H."/>
            <person name="Oliver R.P."/>
            <person name="Grigoriev I.V."/>
            <person name="Kema G.H.J."/>
        </authorList>
    </citation>
    <scope>NUCLEOTIDE SEQUENCE [LARGE SCALE GENOMIC DNA]</scope>
    <source>
        <strain evidence="4">CBS 115943 / IPO323</strain>
    </source>
</reference>
<protein>
    <submittedName>
        <fullName evidence="3">Uncharacterized protein</fullName>
    </submittedName>
</protein>
<dbReference type="KEGG" id="ztr:MYCGRDRAFT_37456"/>
<dbReference type="AlphaFoldDB" id="F9X2A0"/>
<dbReference type="GO" id="GO:0005546">
    <property type="term" value="F:phosphatidylinositol-4,5-bisphosphate binding"/>
    <property type="evidence" value="ECO:0007669"/>
    <property type="project" value="TreeGrafter"/>
</dbReference>
<dbReference type="SUPFAM" id="SSF55753">
    <property type="entry name" value="Actin depolymerizing proteins"/>
    <property type="match status" value="2"/>
</dbReference>
<feature type="non-terminal residue" evidence="3">
    <location>
        <position position="1"/>
    </location>
</feature>
<dbReference type="HOGENOM" id="CLU_046899_0_0_1"/>
<evidence type="ECO:0000259" key="2">
    <source>
        <dbReference type="Pfam" id="PF25480"/>
    </source>
</evidence>
<feature type="domain" description="DUF7904" evidence="2">
    <location>
        <begin position="1"/>
        <end position="75"/>
    </location>
</feature>
<dbReference type="Proteomes" id="UP000008062">
    <property type="component" value="Chromosome 2"/>
</dbReference>
<evidence type="ECO:0000313" key="3">
    <source>
        <dbReference type="EMBL" id="EGP90563.1"/>
    </source>
</evidence>
<dbReference type="Pfam" id="PF00626">
    <property type="entry name" value="Gelsolin"/>
    <property type="match status" value="2"/>
</dbReference>
<dbReference type="EMBL" id="CM001197">
    <property type="protein sequence ID" value="EGP90563.1"/>
    <property type="molecule type" value="Genomic_DNA"/>
</dbReference>
<organism evidence="3 4">
    <name type="scientific">Zymoseptoria tritici (strain CBS 115943 / IPO323)</name>
    <name type="common">Speckled leaf blotch fungus</name>
    <name type="synonym">Septoria tritici</name>
    <dbReference type="NCBI Taxonomy" id="336722"/>
    <lineage>
        <taxon>Eukaryota</taxon>
        <taxon>Fungi</taxon>
        <taxon>Dikarya</taxon>
        <taxon>Ascomycota</taxon>
        <taxon>Pezizomycotina</taxon>
        <taxon>Dothideomycetes</taxon>
        <taxon>Dothideomycetidae</taxon>
        <taxon>Mycosphaerellales</taxon>
        <taxon>Mycosphaerellaceae</taxon>
        <taxon>Zymoseptoria</taxon>
    </lineage>
</organism>
<dbReference type="GO" id="GO:0008154">
    <property type="term" value="P:actin polymerization or depolymerization"/>
    <property type="evidence" value="ECO:0007669"/>
    <property type="project" value="TreeGrafter"/>
</dbReference>
<dbReference type="InterPro" id="IPR007123">
    <property type="entry name" value="Gelsolin-like_dom"/>
</dbReference>
<dbReference type="GO" id="GO:0051016">
    <property type="term" value="P:barbed-end actin filament capping"/>
    <property type="evidence" value="ECO:0007669"/>
    <property type="project" value="TreeGrafter"/>
</dbReference>
<dbReference type="eggNOG" id="KOG0443">
    <property type="taxonomic scope" value="Eukaryota"/>
</dbReference>
<dbReference type="InterPro" id="IPR007122">
    <property type="entry name" value="Villin/Gelsolin"/>
</dbReference>
<keyword evidence="4" id="KW-1185">Reference proteome</keyword>
<evidence type="ECO:0000313" key="4">
    <source>
        <dbReference type="Proteomes" id="UP000008062"/>
    </source>
</evidence>
<gene>
    <name evidence="3" type="ORF">MYCGRDRAFT_37456</name>
</gene>
<sequence>VFLCTHFYTNPKPAKVAEVYIWAGETAFGTTIDAANVHAKRIARENSTTAIYMVRQGHESPALLQAFGGIFITRRGSRETATKQYILCGRKHLGHIVFDEVDFNVASLCHGFVYLISYPVTLQETRLYLWKGSGCSTEELSGARLAAMDLSETGEIIEVDGGVEFASFLKIFSPTTTKAHIAKPSPLWQLKAPAPDKFKTRLFRIQQPESRPSLLTSIWNRRPSWNRLSPARTGSPVPDEVKVEAKEISPFTQSSLEAEGIYLLDAQGALYILIGVLVPSQAEKVRSTLFAQTVLFAEEYAKVAAEVESRTAVPRCQVVVRGVPEDLKMLFRHWDKGRGLWGTAGLMAGSRTGEEGLVGVVALEDALAELCRD</sequence>
<dbReference type="Gene3D" id="3.40.20.10">
    <property type="entry name" value="Severin"/>
    <property type="match status" value="3"/>
</dbReference>
<dbReference type="Pfam" id="PF25480">
    <property type="entry name" value="DUF7904"/>
    <property type="match status" value="1"/>
</dbReference>
<name>F9X2A0_ZYMTI</name>
<dbReference type="PANTHER" id="PTHR11977:SF133">
    <property type="entry name" value="DUF4045 DOMAIN-CONTAINING PROTEIN"/>
    <property type="match status" value="1"/>
</dbReference>
<dbReference type="PANTHER" id="PTHR11977">
    <property type="entry name" value="VILLIN"/>
    <property type="match status" value="1"/>
</dbReference>
<evidence type="ECO:0000259" key="1">
    <source>
        <dbReference type="Pfam" id="PF00626"/>
    </source>
</evidence>
<dbReference type="InterPro" id="IPR029006">
    <property type="entry name" value="ADF-H/Gelsolin-like_dom_sf"/>
</dbReference>
<dbReference type="OrthoDB" id="6375767at2759"/>